<dbReference type="Proteomes" id="UP001600888">
    <property type="component" value="Unassembled WGS sequence"/>
</dbReference>
<evidence type="ECO:0000313" key="2">
    <source>
        <dbReference type="EMBL" id="KAL2291147.1"/>
    </source>
</evidence>
<sequence>MAQLEHRNASTFVSTTRLGLAPEYSCDFSGLTTSTIQTKSLIQCHDADGRYILDSVDEWAEYVGYLVNQSAYTGAAWAFAGGICQSYDVRAPPNQVFRGYAAGTKTAKPILFVRNTLDPVTPAAEKMRRFFDDSALLTLDAVGHPSIGIKSQCMSDRVRNYFENGVLPEERLVCKADVLPFLDG</sequence>
<dbReference type="InterPro" id="IPR013595">
    <property type="entry name" value="Pept_S33_TAP-like_C"/>
</dbReference>
<protein>
    <recommendedName>
        <fullName evidence="1">Peptidase S33 tripeptidyl aminopeptidase-like C-terminal domain-containing protein</fullName>
    </recommendedName>
</protein>
<keyword evidence="3" id="KW-1185">Reference proteome</keyword>
<name>A0ABR4F8X2_9PEZI</name>
<accession>A0ABR4F8X2</accession>
<evidence type="ECO:0000313" key="3">
    <source>
        <dbReference type="Proteomes" id="UP001600888"/>
    </source>
</evidence>
<gene>
    <name evidence="2" type="ORF">FJTKL_13809</name>
</gene>
<evidence type="ECO:0000259" key="1">
    <source>
        <dbReference type="Pfam" id="PF08386"/>
    </source>
</evidence>
<reference evidence="2 3" key="1">
    <citation type="submission" date="2024-03" db="EMBL/GenBank/DDBJ databases">
        <title>A high-quality draft genome sequence of Diaporthe vaccinii, a causative agent of upright dieback and viscid rot disease in cranberry plants.</title>
        <authorList>
            <person name="Sarrasin M."/>
            <person name="Lang B.F."/>
            <person name="Burger G."/>
        </authorList>
    </citation>
    <scope>NUCLEOTIDE SEQUENCE [LARGE SCALE GENOMIC DNA]</scope>
    <source>
        <strain evidence="2 3">IS7</strain>
    </source>
</reference>
<dbReference type="Pfam" id="PF08386">
    <property type="entry name" value="Abhydrolase_4"/>
    <property type="match status" value="1"/>
</dbReference>
<dbReference type="EMBL" id="JBAWTH010000007">
    <property type="protein sequence ID" value="KAL2291147.1"/>
    <property type="molecule type" value="Genomic_DNA"/>
</dbReference>
<organism evidence="2 3">
    <name type="scientific">Diaporthe vaccinii</name>
    <dbReference type="NCBI Taxonomy" id="105482"/>
    <lineage>
        <taxon>Eukaryota</taxon>
        <taxon>Fungi</taxon>
        <taxon>Dikarya</taxon>
        <taxon>Ascomycota</taxon>
        <taxon>Pezizomycotina</taxon>
        <taxon>Sordariomycetes</taxon>
        <taxon>Sordariomycetidae</taxon>
        <taxon>Diaporthales</taxon>
        <taxon>Diaporthaceae</taxon>
        <taxon>Diaporthe</taxon>
        <taxon>Diaporthe eres species complex</taxon>
    </lineage>
</organism>
<comment type="caution">
    <text evidence="2">The sequence shown here is derived from an EMBL/GenBank/DDBJ whole genome shotgun (WGS) entry which is preliminary data.</text>
</comment>
<feature type="domain" description="Peptidase S33 tripeptidyl aminopeptidase-like C-terminal" evidence="1">
    <location>
        <begin position="74"/>
        <end position="174"/>
    </location>
</feature>
<proteinExistence type="predicted"/>